<keyword evidence="2" id="KW-0472">Membrane</keyword>
<feature type="region of interest" description="Disordered" evidence="1">
    <location>
        <begin position="353"/>
        <end position="380"/>
    </location>
</feature>
<dbReference type="OrthoDB" id="4336304at2"/>
<dbReference type="RefSeq" id="WP_134518570.1">
    <property type="nucleotide sequence ID" value="NZ_SOHE01000021.1"/>
</dbReference>
<feature type="chain" id="PRO_5039180669" description="DUF916 domain-containing protein" evidence="3">
    <location>
        <begin position="20"/>
        <end position="380"/>
    </location>
</feature>
<evidence type="ECO:0000313" key="5">
    <source>
        <dbReference type="Proteomes" id="UP000297447"/>
    </source>
</evidence>
<dbReference type="AlphaFoldDB" id="A0A4R9A8N7"/>
<evidence type="ECO:0000313" key="4">
    <source>
        <dbReference type="EMBL" id="TFD53462.1"/>
    </source>
</evidence>
<name>A0A4R9A8N7_9MICO</name>
<gene>
    <name evidence="4" type="ORF">E3T55_05470</name>
</gene>
<dbReference type="EMBL" id="SOHE01000021">
    <property type="protein sequence ID" value="TFD53462.1"/>
    <property type="molecule type" value="Genomic_DNA"/>
</dbReference>
<feature type="signal peptide" evidence="3">
    <location>
        <begin position="1"/>
        <end position="19"/>
    </location>
</feature>
<keyword evidence="2" id="KW-0812">Transmembrane</keyword>
<accession>A0A4R9A8N7</accession>
<sequence>MFILSSPLALLATVTLAVAPLLPSVANFSATARSVTEDVSAEWSVHPASAEGPDDRANFGYQINPGTEIRDYVSVSNSGLVSATFAIYATDAVNDFETGGYSLLPADQPATDVGDWIALDTSEIFLEPGTQAVVPFRVTVPTDATPGDHSAGIVASVTKAGENTSGQAVSLDQRVGARLILNVSGAPIVSVETAGLVTRFDSPWNPFAGGTLHLDYAVKNTGNLRVDVEQTATVTGPFGLGLGTLTPTALTTVLPGQSVHVTAELANLPPLFAVWADVELSPAPTGGETPQNAGLQLTSSTSSSMAGAIPWTLLLIIALVTTAIILVVRYVRVTRERFFDALDEAADQAKAEGRREAQNALDARTTPGILAPAPGQVPVA</sequence>
<evidence type="ECO:0000256" key="3">
    <source>
        <dbReference type="SAM" id="SignalP"/>
    </source>
</evidence>
<keyword evidence="3" id="KW-0732">Signal</keyword>
<evidence type="ECO:0000256" key="1">
    <source>
        <dbReference type="SAM" id="MobiDB-lite"/>
    </source>
</evidence>
<evidence type="ECO:0000256" key="2">
    <source>
        <dbReference type="SAM" id="Phobius"/>
    </source>
</evidence>
<organism evidence="4 5">
    <name type="scientific">Cryobacterium frigoriphilum</name>
    <dbReference type="NCBI Taxonomy" id="1259150"/>
    <lineage>
        <taxon>Bacteria</taxon>
        <taxon>Bacillati</taxon>
        <taxon>Actinomycetota</taxon>
        <taxon>Actinomycetes</taxon>
        <taxon>Micrococcales</taxon>
        <taxon>Microbacteriaceae</taxon>
        <taxon>Cryobacterium</taxon>
    </lineage>
</organism>
<feature type="transmembrane region" description="Helical" evidence="2">
    <location>
        <begin position="308"/>
        <end position="328"/>
    </location>
</feature>
<keyword evidence="2" id="KW-1133">Transmembrane helix</keyword>
<reference evidence="4 5" key="1">
    <citation type="submission" date="2019-03" db="EMBL/GenBank/DDBJ databases">
        <title>Genomics of glacier-inhabiting Cryobacterium strains.</title>
        <authorList>
            <person name="Liu Q."/>
            <person name="Xin Y.-H."/>
        </authorList>
    </citation>
    <scope>NUCLEOTIDE SEQUENCE [LARGE SCALE GENOMIC DNA]</scope>
    <source>
        <strain evidence="4 5">Hh14</strain>
    </source>
</reference>
<evidence type="ECO:0008006" key="6">
    <source>
        <dbReference type="Google" id="ProtNLM"/>
    </source>
</evidence>
<comment type="caution">
    <text evidence="4">The sequence shown here is derived from an EMBL/GenBank/DDBJ whole genome shotgun (WGS) entry which is preliminary data.</text>
</comment>
<dbReference type="Proteomes" id="UP000297447">
    <property type="component" value="Unassembled WGS sequence"/>
</dbReference>
<protein>
    <recommendedName>
        <fullName evidence="6">DUF916 domain-containing protein</fullName>
    </recommendedName>
</protein>
<proteinExistence type="predicted"/>
<keyword evidence="5" id="KW-1185">Reference proteome</keyword>